<reference evidence="2" key="1">
    <citation type="submission" date="2022-11" db="UniProtKB">
        <authorList>
            <consortium name="WormBaseParasite"/>
        </authorList>
    </citation>
    <scope>IDENTIFICATION</scope>
</reference>
<proteinExistence type="predicted"/>
<evidence type="ECO:0000313" key="2">
    <source>
        <dbReference type="WBParaSite" id="Gr19_v10_g15008.t1"/>
    </source>
</evidence>
<dbReference type="Proteomes" id="UP000887572">
    <property type="component" value="Unplaced"/>
</dbReference>
<name>A0A914H9G0_GLORO</name>
<dbReference type="AlphaFoldDB" id="A0A914H9G0"/>
<protein>
    <submittedName>
        <fullName evidence="2">Uncharacterized protein</fullName>
    </submittedName>
</protein>
<accession>A0A914H9G0</accession>
<evidence type="ECO:0000313" key="1">
    <source>
        <dbReference type="Proteomes" id="UP000887572"/>
    </source>
</evidence>
<dbReference type="WBParaSite" id="Gr19_v10_g15008.t1">
    <property type="protein sequence ID" value="Gr19_v10_g15008.t1"/>
    <property type="gene ID" value="Gr19_v10_g15008"/>
</dbReference>
<organism evidence="1 2">
    <name type="scientific">Globodera rostochiensis</name>
    <name type="common">Golden nematode worm</name>
    <name type="synonym">Heterodera rostochiensis</name>
    <dbReference type="NCBI Taxonomy" id="31243"/>
    <lineage>
        <taxon>Eukaryota</taxon>
        <taxon>Metazoa</taxon>
        <taxon>Ecdysozoa</taxon>
        <taxon>Nematoda</taxon>
        <taxon>Chromadorea</taxon>
        <taxon>Rhabditida</taxon>
        <taxon>Tylenchina</taxon>
        <taxon>Tylenchomorpha</taxon>
        <taxon>Tylenchoidea</taxon>
        <taxon>Heteroderidae</taxon>
        <taxon>Heteroderinae</taxon>
        <taxon>Globodera</taxon>
    </lineage>
</organism>
<sequence length="104" mass="11364">MNFLAQSKFLPTLKLLITIGGNGDNFRPLLLEAGIEPKLGPLAARQQRACVEGASLRVLVLINPDQSLRNISVFDEVEGRRWTVPLGGDSIVTAGWKPKKALKE</sequence>
<keyword evidence="1" id="KW-1185">Reference proteome</keyword>